<feature type="transmembrane region" description="Helical" evidence="7">
    <location>
        <begin position="33"/>
        <end position="56"/>
    </location>
</feature>
<sequence length="102" mass="11548">MNAKAIYAVVMVLVGCGLNNVFLEYIIKLDPGAGHLITFLQFLFIAIHGFVFTSKFGKMQPKISRKNYMILVVMFFITSVVNNWAFDFNIPVPLHMIFRAGS</sequence>
<gene>
    <name evidence="8" type="ORF">HHI36_023392</name>
</gene>
<evidence type="ECO:0000256" key="1">
    <source>
        <dbReference type="ARBA" id="ARBA00004141"/>
    </source>
</evidence>
<protein>
    <submittedName>
        <fullName evidence="8">Uncharacterized protein</fullName>
    </submittedName>
</protein>
<keyword evidence="6 7" id="KW-0472">Membrane</keyword>
<keyword evidence="5 7" id="KW-1133">Transmembrane helix</keyword>
<evidence type="ECO:0000256" key="2">
    <source>
        <dbReference type="ARBA" id="ARBA00010694"/>
    </source>
</evidence>
<keyword evidence="3" id="KW-0813">Transport</keyword>
<dbReference type="InterPro" id="IPR013657">
    <property type="entry name" value="SCL35B1-4/HUT1"/>
</dbReference>
<dbReference type="EMBL" id="JABFTP020000186">
    <property type="protein sequence ID" value="KAL3290020.1"/>
    <property type="molecule type" value="Genomic_DNA"/>
</dbReference>
<accession>A0ABD2PH27</accession>
<feature type="transmembrane region" description="Helical" evidence="7">
    <location>
        <begin position="7"/>
        <end position="27"/>
    </location>
</feature>
<comment type="similarity">
    <text evidence="2">Belongs to the nucleotide-sugar transporter family. SLC35B subfamily.</text>
</comment>
<dbReference type="Pfam" id="PF08449">
    <property type="entry name" value="UAA"/>
    <property type="match status" value="1"/>
</dbReference>
<evidence type="ECO:0000256" key="4">
    <source>
        <dbReference type="ARBA" id="ARBA00022692"/>
    </source>
</evidence>
<evidence type="ECO:0000256" key="6">
    <source>
        <dbReference type="ARBA" id="ARBA00023136"/>
    </source>
</evidence>
<comment type="subcellular location">
    <subcellularLocation>
        <location evidence="1">Membrane</location>
        <topology evidence="1">Multi-pass membrane protein</topology>
    </subcellularLocation>
</comment>
<evidence type="ECO:0000313" key="9">
    <source>
        <dbReference type="Proteomes" id="UP001516400"/>
    </source>
</evidence>
<keyword evidence="9" id="KW-1185">Reference proteome</keyword>
<feature type="transmembrane region" description="Helical" evidence="7">
    <location>
        <begin position="68"/>
        <end position="86"/>
    </location>
</feature>
<dbReference type="Proteomes" id="UP001516400">
    <property type="component" value="Unassembled WGS sequence"/>
</dbReference>
<evidence type="ECO:0000313" key="8">
    <source>
        <dbReference type="EMBL" id="KAL3290020.1"/>
    </source>
</evidence>
<evidence type="ECO:0000256" key="7">
    <source>
        <dbReference type="SAM" id="Phobius"/>
    </source>
</evidence>
<dbReference type="AlphaFoldDB" id="A0ABD2PH27"/>
<dbReference type="PROSITE" id="PS51257">
    <property type="entry name" value="PROKAR_LIPOPROTEIN"/>
    <property type="match status" value="1"/>
</dbReference>
<name>A0ABD2PH27_9CUCU</name>
<dbReference type="GO" id="GO:0012505">
    <property type="term" value="C:endomembrane system"/>
    <property type="evidence" value="ECO:0007669"/>
    <property type="project" value="UniProtKB-ARBA"/>
</dbReference>
<dbReference type="GO" id="GO:0016020">
    <property type="term" value="C:membrane"/>
    <property type="evidence" value="ECO:0007669"/>
    <property type="project" value="UniProtKB-SubCell"/>
</dbReference>
<keyword evidence="4 7" id="KW-0812">Transmembrane</keyword>
<reference evidence="8 9" key="1">
    <citation type="journal article" date="2021" name="BMC Biol.">
        <title>Horizontally acquired antibacterial genes associated with adaptive radiation of ladybird beetles.</title>
        <authorList>
            <person name="Li H.S."/>
            <person name="Tang X.F."/>
            <person name="Huang Y.H."/>
            <person name="Xu Z.Y."/>
            <person name="Chen M.L."/>
            <person name="Du X.Y."/>
            <person name="Qiu B.Y."/>
            <person name="Chen P.T."/>
            <person name="Zhang W."/>
            <person name="Slipinski A."/>
            <person name="Escalona H.E."/>
            <person name="Waterhouse R.M."/>
            <person name="Zwick A."/>
            <person name="Pang H."/>
        </authorList>
    </citation>
    <scope>NUCLEOTIDE SEQUENCE [LARGE SCALE GENOMIC DNA]</scope>
    <source>
        <strain evidence="8">SYSU2018</strain>
    </source>
</reference>
<evidence type="ECO:0000256" key="5">
    <source>
        <dbReference type="ARBA" id="ARBA00022989"/>
    </source>
</evidence>
<organism evidence="8 9">
    <name type="scientific">Cryptolaemus montrouzieri</name>
    <dbReference type="NCBI Taxonomy" id="559131"/>
    <lineage>
        <taxon>Eukaryota</taxon>
        <taxon>Metazoa</taxon>
        <taxon>Ecdysozoa</taxon>
        <taxon>Arthropoda</taxon>
        <taxon>Hexapoda</taxon>
        <taxon>Insecta</taxon>
        <taxon>Pterygota</taxon>
        <taxon>Neoptera</taxon>
        <taxon>Endopterygota</taxon>
        <taxon>Coleoptera</taxon>
        <taxon>Polyphaga</taxon>
        <taxon>Cucujiformia</taxon>
        <taxon>Coccinelloidea</taxon>
        <taxon>Coccinellidae</taxon>
        <taxon>Scymninae</taxon>
        <taxon>Scymnini</taxon>
        <taxon>Cryptolaemus</taxon>
    </lineage>
</organism>
<proteinExistence type="inferred from homology"/>
<comment type="caution">
    <text evidence="8">The sequence shown here is derived from an EMBL/GenBank/DDBJ whole genome shotgun (WGS) entry which is preliminary data.</text>
</comment>
<evidence type="ECO:0000256" key="3">
    <source>
        <dbReference type="ARBA" id="ARBA00022448"/>
    </source>
</evidence>